<accession>A0A1R3HLE5</accession>
<dbReference type="AlphaFoldDB" id="A0A1R3HLE5"/>
<comment type="caution">
    <text evidence="1">The sequence shown here is derived from an EMBL/GenBank/DDBJ whole genome shotgun (WGS) entry which is preliminary data.</text>
</comment>
<proteinExistence type="predicted"/>
<evidence type="ECO:0000313" key="2">
    <source>
        <dbReference type="Proteomes" id="UP000187203"/>
    </source>
</evidence>
<name>A0A1R3HLE5_9ROSI</name>
<keyword evidence="2" id="KW-1185">Reference proteome</keyword>
<dbReference type="OrthoDB" id="10598263at2759"/>
<gene>
    <name evidence="1" type="ORF">COLO4_28349</name>
</gene>
<reference evidence="2" key="1">
    <citation type="submission" date="2013-09" db="EMBL/GenBank/DDBJ databases">
        <title>Corchorus olitorius genome sequencing.</title>
        <authorList>
            <person name="Alam M."/>
            <person name="Haque M.S."/>
            <person name="Islam M.S."/>
            <person name="Emdad E.M."/>
            <person name="Islam M.M."/>
            <person name="Ahmed B."/>
            <person name="Halim A."/>
            <person name="Hossen Q.M.M."/>
            <person name="Hossain M.Z."/>
            <person name="Ahmed R."/>
            <person name="Khan M.M."/>
            <person name="Islam R."/>
            <person name="Rashid M.M."/>
            <person name="Khan S.A."/>
            <person name="Rahman M.S."/>
            <person name="Alam M."/>
            <person name="Yahiya A.S."/>
            <person name="Khan M.S."/>
            <person name="Azam M.S."/>
            <person name="Haque T."/>
            <person name="Lashkar M.Z.H."/>
            <person name="Akhand A.I."/>
            <person name="Morshed G."/>
            <person name="Roy S."/>
            <person name="Uddin K.S."/>
            <person name="Rabeya T."/>
            <person name="Hossain A.S."/>
            <person name="Chowdhury A."/>
            <person name="Snigdha A.R."/>
            <person name="Mortoza M.S."/>
            <person name="Matin S.A."/>
            <person name="Hoque S.M.E."/>
            <person name="Islam M.K."/>
            <person name="Roy D.K."/>
            <person name="Haider R."/>
            <person name="Moosa M.M."/>
            <person name="Elias S.M."/>
            <person name="Hasan A.M."/>
            <person name="Jahan S."/>
            <person name="Shafiuddin M."/>
            <person name="Mahmood N."/>
            <person name="Shommy N.S."/>
        </authorList>
    </citation>
    <scope>NUCLEOTIDE SEQUENCE [LARGE SCALE GENOMIC DNA]</scope>
    <source>
        <strain evidence="2">cv. O-4</strain>
    </source>
</reference>
<organism evidence="1 2">
    <name type="scientific">Corchorus olitorius</name>
    <dbReference type="NCBI Taxonomy" id="93759"/>
    <lineage>
        <taxon>Eukaryota</taxon>
        <taxon>Viridiplantae</taxon>
        <taxon>Streptophyta</taxon>
        <taxon>Embryophyta</taxon>
        <taxon>Tracheophyta</taxon>
        <taxon>Spermatophyta</taxon>
        <taxon>Magnoliopsida</taxon>
        <taxon>eudicotyledons</taxon>
        <taxon>Gunneridae</taxon>
        <taxon>Pentapetalae</taxon>
        <taxon>rosids</taxon>
        <taxon>malvids</taxon>
        <taxon>Malvales</taxon>
        <taxon>Malvaceae</taxon>
        <taxon>Grewioideae</taxon>
        <taxon>Apeibeae</taxon>
        <taxon>Corchorus</taxon>
    </lineage>
</organism>
<protein>
    <submittedName>
        <fullName evidence="1">Phospholipase d alpha</fullName>
    </submittedName>
</protein>
<sequence>MQHPPLRPLLSVSPFQSGKPDNYSGQTLIDSSSAALFLARPAPFAPSHTELSSRTNCTVAAPFFTLDQCLHSRGPGASRAPSYIAQPRLAALSTLSAPLNIDTSLFTGCNIHLALGFQFISPESSSNANGPSEFAKIFVAQFKRVMLCQSEIIGSKVYATVDLDKARMARTRMVAKQDSSGP</sequence>
<dbReference type="Proteomes" id="UP000187203">
    <property type="component" value="Unassembled WGS sequence"/>
</dbReference>
<evidence type="ECO:0000313" key="1">
    <source>
        <dbReference type="EMBL" id="OMO71205.1"/>
    </source>
</evidence>
<dbReference type="EMBL" id="AWUE01019867">
    <property type="protein sequence ID" value="OMO71205.1"/>
    <property type="molecule type" value="Genomic_DNA"/>
</dbReference>